<gene>
    <name evidence="3" type="ORF">Tco_0893515</name>
</gene>
<comment type="similarity">
    <text evidence="1">Belongs to the TPP enzyme family.</text>
</comment>
<reference evidence="3" key="2">
    <citation type="submission" date="2022-01" db="EMBL/GenBank/DDBJ databases">
        <authorList>
            <person name="Yamashiro T."/>
            <person name="Shiraishi A."/>
            <person name="Satake H."/>
            <person name="Nakayama K."/>
        </authorList>
    </citation>
    <scope>NUCLEOTIDE SEQUENCE</scope>
</reference>
<dbReference type="CDD" id="cd07035">
    <property type="entry name" value="TPP_PYR_POX_like"/>
    <property type="match status" value="1"/>
</dbReference>
<proteinExistence type="inferred from homology"/>
<dbReference type="PANTHER" id="PTHR18968">
    <property type="entry name" value="THIAMINE PYROPHOSPHATE ENZYMES"/>
    <property type="match status" value="1"/>
</dbReference>
<dbReference type="SUPFAM" id="SSF52518">
    <property type="entry name" value="Thiamin diphosphate-binding fold (THDP-binding)"/>
    <property type="match status" value="1"/>
</dbReference>
<accession>A0ABQ5CC55</accession>
<dbReference type="Proteomes" id="UP001151760">
    <property type="component" value="Unassembled WGS sequence"/>
</dbReference>
<evidence type="ECO:0000313" key="3">
    <source>
        <dbReference type="EMBL" id="GJT23578.1"/>
    </source>
</evidence>
<evidence type="ECO:0000313" key="4">
    <source>
        <dbReference type="Proteomes" id="UP001151760"/>
    </source>
</evidence>
<dbReference type="PANTHER" id="PTHR18968:SF13">
    <property type="entry name" value="ACETOLACTATE SYNTHASE CATALYTIC SUBUNIT, MITOCHONDRIAL"/>
    <property type="match status" value="1"/>
</dbReference>
<evidence type="ECO:0000256" key="2">
    <source>
        <dbReference type="SAM" id="MobiDB-lite"/>
    </source>
</evidence>
<organism evidence="3 4">
    <name type="scientific">Tanacetum coccineum</name>
    <dbReference type="NCBI Taxonomy" id="301880"/>
    <lineage>
        <taxon>Eukaryota</taxon>
        <taxon>Viridiplantae</taxon>
        <taxon>Streptophyta</taxon>
        <taxon>Embryophyta</taxon>
        <taxon>Tracheophyta</taxon>
        <taxon>Spermatophyta</taxon>
        <taxon>Magnoliopsida</taxon>
        <taxon>eudicotyledons</taxon>
        <taxon>Gunneridae</taxon>
        <taxon>Pentapetalae</taxon>
        <taxon>asterids</taxon>
        <taxon>campanulids</taxon>
        <taxon>Asterales</taxon>
        <taxon>Asteraceae</taxon>
        <taxon>Asteroideae</taxon>
        <taxon>Anthemideae</taxon>
        <taxon>Anthemidinae</taxon>
        <taxon>Tanacetum</taxon>
    </lineage>
</organism>
<dbReference type="EMBL" id="BQNB010014067">
    <property type="protein sequence ID" value="GJT23578.1"/>
    <property type="molecule type" value="Genomic_DNA"/>
</dbReference>
<name>A0ABQ5CC55_9ASTR</name>
<dbReference type="Gene3D" id="3.40.50.970">
    <property type="match status" value="1"/>
</dbReference>
<reference evidence="3" key="1">
    <citation type="journal article" date="2022" name="Int. J. Mol. Sci.">
        <title>Draft Genome of Tanacetum Coccineum: Genomic Comparison of Closely Related Tanacetum-Family Plants.</title>
        <authorList>
            <person name="Yamashiro T."/>
            <person name="Shiraishi A."/>
            <person name="Nakayama K."/>
            <person name="Satake H."/>
        </authorList>
    </citation>
    <scope>NUCLEOTIDE SEQUENCE</scope>
</reference>
<comment type="caution">
    <text evidence="3">The sequence shown here is derived from an EMBL/GenBank/DDBJ whole genome shotgun (WGS) entry which is preliminary data.</text>
</comment>
<sequence>MAVITPSNPTIKPPSSTTALHRSTTTLPRFNLPITTPKRHRTLYITTNVLSKPTTVQTPQPEIYVSRYADDQPRRGSDVLVEALEREGITDVFAYPGGASMEIHQALTRSHIILLEVYSWVGGYRIGLSIDVWNGARKEPGGLGSWESSFPHLGLSRADLCGVSGRRGVYLITVNVGNCFEMCLRVGWWLVTQVVRELMLGEIRQVRKYLLDGGIGVGLVAEVLEWNYRGVVEEFVGSRYILAWDWYATKKVLQCIIVAKKVFKARRCGMITGSLQGKVVPNSNIVVERFVLVVGYHEDDVANDVFLTCVMVLVNGYDYAFWVTNAPAGFHGAMSLAAEIVLAMVPEGESVTILCSVLCTGGERETEVFSGERSWLGNKGDLEAIKSKRDVESDLYDVHEYVCSNNTVLQDKEGGDVLRALIAEFVWEWDVGTVEFVDREVKSLKRSKIVLVQFRWNSKRGPEFTWERKDQIRSKCPQLFVDSDIASSS</sequence>
<dbReference type="InterPro" id="IPR045229">
    <property type="entry name" value="TPP_enz"/>
</dbReference>
<dbReference type="InterPro" id="IPR029061">
    <property type="entry name" value="THDP-binding"/>
</dbReference>
<feature type="region of interest" description="Disordered" evidence="2">
    <location>
        <begin position="1"/>
        <end position="21"/>
    </location>
</feature>
<keyword evidence="4" id="KW-1185">Reference proteome</keyword>
<protein>
    <submittedName>
        <fullName evidence="3">Acetolactate synthase</fullName>
    </submittedName>
</protein>
<evidence type="ECO:0000256" key="1">
    <source>
        <dbReference type="ARBA" id="ARBA00007812"/>
    </source>
</evidence>